<keyword evidence="3" id="KW-1185">Reference proteome</keyword>
<evidence type="ECO:0000313" key="2">
    <source>
        <dbReference type="EMBL" id="RWQ97243.1"/>
    </source>
</evidence>
<dbReference type="EMBL" id="RCNU01000003">
    <property type="protein sequence ID" value="RWQ97243.1"/>
    <property type="molecule type" value="Genomic_DNA"/>
</dbReference>
<dbReference type="STRING" id="264951.A0A443HZQ1"/>
<dbReference type="VEuPathDB" id="FungiDB:C8Q69DRAFT_221686"/>
<proteinExistence type="predicted"/>
<feature type="region of interest" description="Disordered" evidence="1">
    <location>
        <begin position="33"/>
        <end position="69"/>
    </location>
</feature>
<feature type="compositionally biased region" description="Polar residues" evidence="1">
    <location>
        <begin position="45"/>
        <end position="60"/>
    </location>
</feature>
<dbReference type="GeneID" id="39595578"/>
<protein>
    <submittedName>
        <fullName evidence="2">Uncharacterized protein</fullName>
    </submittedName>
</protein>
<dbReference type="RefSeq" id="XP_028486888.1">
    <property type="nucleotide sequence ID" value="XM_028626301.1"/>
</dbReference>
<evidence type="ECO:0000313" key="3">
    <source>
        <dbReference type="Proteomes" id="UP000283841"/>
    </source>
</evidence>
<dbReference type="AlphaFoldDB" id="A0A443HZQ1"/>
<dbReference type="OrthoDB" id="5365739at2759"/>
<reference evidence="2 3" key="1">
    <citation type="journal article" date="2018" name="Front. Microbiol.">
        <title>Genomic and genetic insights into a cosmopolitan fungus, Paecilomyces variotii (Eurotiales).</title>
        <authorList>
            <person name="Urquhart A.S."/>
            <person name="Mondo S.J."/>
            <person name="Makela M.R."/>
            <person name="Hane J.K."/>
            <person name="Wiebenga A."/>
            <person name="He G."/>
            <person name="Mihaltcheva S."/>
            <person name="Pangilinan J."/>
            <person name="Lipzen A."/>
            <person name="Barry K."/>
            <person name="de Vries R.P."/>
            <person name="Grigoriev I.V."/>
            <person name="Idnurm A."/>
        </authorList>
    </citation>
    <scope>NUCLEOTIDE SEQUENCE [LARGE SCALE GENOMIC DNA]</scope>
    <source>
        <strain evidence="2 3">CBS 101075</strain>
    </source>
</reference>
<evidence type="ECO:0000256" key="1">
    <source>
        <dbReference type="SAM" id="MobiDB-lite"/>
    </source>
</evidence>
<organism evidence="2 3">
    <name type="scientific">Byssochlamys spectabilis</name>
    <name type="common">Paecilomyces variotii</name>
    <dbReference type="NCBI Taxonomy" id="264951"/>
    <lineage>
        <taxon>Eukaryota</taxon>
        <taxon>Fungi</taxon>
        <taxon>Dikarya</taxon>
        <taxon>Ascomycota</taxon>
        <taxon>Pezizomycotina</taxon>
        <taxon>Eurotiomycetes</taxon>
        <taxon>Eurotiomycetidae</taxon>
        <taxon>Eurotiales</taxon>
        <taxon>Thermoascaceae</taxon>
        <taxon>Paecilomyces</taxon>
    </lineage>
</organism>
<sequence length="361" mass="40001">MIRPRRPALRQFLQHSDYAKLREGVLVSLRQVSGSAGDEGKIKSSGPSGSAPNRQAQGAASPQRPDNRAKIAWVTSNAKAPNAEYVRSNRAVDARSLAAPRAGGEPANILRLSRLQKPRTGDNVRGRRPGPLRFGAAPRGRSAGRDRPRRQRRQSSEEEEGDSARAAQIEEVYREQAEKENPQPVRYDPPKEYDMSLLRDTWPSLPIGNEARSGSILEKVSWISGRYPNGYEPPFELAQKLFEGKRVVFSSQAEKDAVMEEVKKLAQDRADKLTQRKGDMVEPEDTTFVPIGAEERKAMLNELVTGKYPSLDARAGEKPAVADALRNLQNNGTYQTVGKTAQFMAKFESILAASGRRTKRV</sequence>
<feature type="region of interest" description="Disordered" evidence="1">
    <location>
        <begin position="108"/>
        <end position="166"/>
    </location>
</feature>
<accession>A0A443HZQ1</accession>
<gene>
    <name evidence="2" type="ORF">C8Q69DRAFT_221686</name>
</gene>
<dbReference type="Proteomes" id="UP000283841">
    <property type="component" value="Unassembled WGS sequence"/>
</dbReference>
<name>A0A443HZQ1_BYSSP</name>
<comment type="caution">
    <text evidence="2">The sequence shown here is derived from an EMBL/GenBank/DDBJ whole genome shotgun (WGS) entry which is preliminary data.</text>
</comment>